<dbReference type="EMBL" id="SNRW01024180">
    <property type="protein sequence ID" value="KAA6362458.1"/>
    <property type="molecule type" value="Genomic_DNA"/>
</dbReference>
<dbReference type="GO" id="GO:0003676">
    <property type="term" value="F:nucleic acid binding"/>
    <property type="evidence" value="ECO:0007669"/>
    <property type="project" value="InterPro"/>
</dbReference>
<protein>
    <submittedName>
        <fullName evidence="1">Uncharacterized protein</fullName>
    </submittedName>
</protein>
<evidence type="ECO:0000313" key="2">
    <source>
        <dbReference type="Proteomes" id="UP000324800"/>
    </source>
</evidence>
<dbReference type="InterPro" id="IPR036397">
    <property type="entry name" value="RNaseH_sf"/>
</dbReference>
<dbReference type="AlphaFoldDB" id="A0A5J4TWH8"/>
<proteinExistence type="predicted"/>
<comment type="caution">
    <text evidence="1">The sequence shown here is derived from an EMBL/GenBank/DDBJ whole genome shotgun (WGS) entry which is preliminary data.</text>
</comment>
<dbReference type="Proteomes" id="UP000324800">
    <property type="component" value="Unassembled WGS sequence"/>
</dbReference>
<gene>
    <name evidence="1" type="ORF">EZS28_042015</name>
</gene>
<name>A0A5J4TWH8_9EUKA</name>
<dbReference type="PANTHER" id="PTHR46060:SF1">
    <property type="entry name" value="MARINER MOS1 TRANSPOSASE-LIKE PROTEIN"/>
    <property type="match status" value="1"/>
</dbReference>
<dbReference type="Gene3D" id="3.30.420.10">
    <property type="entry name" value="Ribonuclease H-like superfamily/Ribonuclease H"/>
    <property type="match status" value="1"/>
</dbReference>
<dbReference type="PANTHER" id="PTHR46060">
    <property type="entry name" value="MARINER MOS1 TRANSPOSASE-LIKE PROTEIN"/>
    <property type="match status" value="1"/>
</dbReference>
<dbReference type="OrthoDB" id="10017160at2759"/>
<accession>A0A5J4TWH8</accession>
<dbReference type="InterPro" id="IPR052709">
    <property type="entry name" value="Transposase-MT_Hybrid"/>
</dbReference>
<organism evidence="1 2">
    <name type="scientific">Streblomastix strix</name>
    <dbReference type="NCBI Taxonomy" id="222440"/>
    <lineage>
        <taxon>Eukaryota</taxon>
        <taxon>Metamonada</taxon>
        <taxon>Preaxostyla</taxon>
        <taxon>Oxymonadida</taxon>
        <taxon>Streblomastigidae</taxon>
        <taxon>Streblomastix</taxon>
    </lineage>
</organism>
<evidence type="ECO:0000313" key="1">
    <source>
        <dbReference type="EMBL" id="KAA6362458.1"/>
    </source>
</evidence>
<reference evidence="1 2" key="1">
    <citation type="submission" date="2019-03" db="EMBL/GenBank/DDBJ databases">
        <title>Single cell metagenomics reveals metabolic interactions within the superorganism composed of flagellate Streblomastix strix and complex community of Bacteroidetes bacteria on its surface.</title>
        <authorList>
            <person name="Treitli S.C."/>
            <person name="Kolisko M."/>
            <person name="Husnik F."/>
            <person name="Keeling P."/>
            <person name="Hampl V."/>
        </authorList>
    </citation>
    <scope>NUCLEOTIDE SEQUENCE [LARGE SCALE GENOMIC DNA]</scope>
    <source>
        <strain evidence="1">ST1C</strain>
    </source>
</reference>
<sequence length="262" mass="30985">MSEFVTLRRIDWIRFKAVAEDYFLRAYNLEDTYAQMSITYAGICPEKNTLYKWEKIFKSSDTIVQYSLPSGRPRIYGLAGKILPYIMDDRSISLTRLSNLLGHSREAIKFAIENDLKMHQLSQRWIPHQLSENNLEQPWGANKMWKAHYIQKDGFTNDDLIYVYYDYASSHNALKTQEFLKKTSDKNRSSPYSPDISPCDFYLFAYLKNKLQGKQFESEQQAFYAACRVLLDIPSAKLKDCFDNWLDRAWWINQNGRTYYTR</sequence>